<dbReference type="RefSeq" id="WP_264136953.1">
    <property type="nucleotide sequence ID" value="NZ_JAOYOD010000001.1"/>
</dbReference>
<evidence type="ECO:0000313" key="2">
    <source>
        <dbReference type="EMBL" id="MCV9386168.1"/>
    </source>
</evidence>
<protein>
    <recommendedName>
        <fullName evidence="4">NlpE N-terminal domain-containing protein</fullName>
    </recommendedName>
</protein>
<dbReference type="Proteomes" id="UP001300692">
    <property type="component" value="Unassembled WGS sequence"/>
</dbReference>
<proteinExistence type="predicted"/>
<comment type="caution">
    <text evidence="2">The sequence shown here is derived from an EMBL/GenBank/DDBJ whole genome shotgun (WGS) entry which is preliminary data.</text>
</comment>
<feature type="signal peptide" evidence="1">
    <location>
        <begin position="1"/>
        <end position="19"/>
    </location>
</feature>
<name>A0ABT3CRJ5_9BACT</name>
<keyword evidence="1" id="KW-0732">Signal</keyword>
<reference evidence="2 3" key="1">
    <citation type="submission" date="2022-10" db="EMBL/GenBank/DDBJ databases">
        <title>Comparative genomics and taxonomic characterization of three novel marine species of genus Reichenbachiella exhibiting antioxidant and polysaccharide degradation activities.</title>
        <authorList>
            <person name="Muhammad N."/>
            <person name="Lee Y.-J."/>
            <person name="Ko J."/>
            <person name="Kim S.-G."/>
        </authorList>
    </citation>
    <scope>NUCLEOTIDE SEQUENCE [LARGE SCALE GENOMIC DNA]</scope>
    <source>
        <strain evidence="2 3">ABR2-5</strain>
    </source>
</reference>
<evidence type="ECO:0000313" key="3">
    <source>
        <dbReference type="Proteomes" id="UP001300692"/>
    </source>
</evidence>
<dbReference type="EMBL" id="JAOYOD010000001">
    <property type="protein sequence ID" value="MCV9386168.1"/>
    <property type="molecule type" value="Genomic_DNA"/>
</dbReference>
<accession>A0ABT3CRJ5</accession>
<keyword evidence="3" id="KW-1185">Reference proteome</keyword>
<gene>
    <name evidence="2" type="ORF">N7U62_05805</name>
</gene>
<feature type="chain" id="PRO_5046901002" description="NlpE N-terminal domain-containing protein" evidence="1">
    <location>
        <begin position="20"/>
        <end position="181"/>
    </location>
</feature>
<evidence type="ECO:0000256" key="1">
    <source>
        <dbReference type="SAM" id="SignalP"/>
    </source>
</evidence>
<sequence>MRKINLLALLFVFVHSAFAQDTFKDNGYNLRSYCDPSECIYFKFQNTMDYPLGSDDPDWKMSNVEIAVKRSGSYIVTGDLAIIGKDMGAKLNFELQLFDANDQLIFVEQTSLFEFYSEPNRAEPMVFSGELDAEIAEKVDFMDFIVIESEVLPYYELSSDCYGPCKNHQLNVSIKEFKKHK</sequence>
<evidence type="ECO:0008006" key="4">
    <source>
        <dbReference type="Google" id="ProtNLM"/>
    </source>
</evidence>
<organism evidence="2 3">
    <name type="scientific">Reichenbachiella ulvae</name>
    <dbReference type="NCBI Taxonomy" id="2980104"/>
    <lineage>
        <taxon>Bacteria</taxon>
        <taxon>Pseudomonadati</taxon>
        <taxon>Bacteroidota</taxon>
        <taxon>Cytophagia</taxon>
        <taxon>Cytophagales</taxon>
        <taxon>Reichenbachiellaceae</taxon>
        <taxon>Reichenbachiella</taxon>
    </lineage>
</organism>